<reference evidence="4" key="1">
    <citation type="journal article" date="2014" name="Genome Announc.">
        <title>Draft Genome Sequence of Mycobacterium triplex DSM 44626.</title>
        <authorList>
            <person name="Sassi M."/>
            <person name="Croce O."/>
            <person name="Robert C."/>
            <person name="Raoult D."/>
            <person name="Drancourt M."/>
        </authorList>
    </citation>
    <scope>NUCLEOTIDE SEQUENCE [LARGE SCALE GENOMIC DNA]</scope>
    <source>
        <strain evidence="4">DSM 44626</strain>
    </source>
</reference>
<evidence type="ECO:0000259" key="3">
    <source>
        <dbReference type="Pfam" id="PF09851"/>
    </source>
</evidence>
<evidence type="ECO:0000256" key="1">
    <source>
        <dbReference type="SAM" id="MobiDB-lite"/>
    </source>
</evidence>
<dbReference type="OrthoDB" id="3748257at2"/>
<keyword evidence="2" id="KW-1133">Transmembrane helix</keyword>
<proteinExistence type="predicted"/>
<evidence type="ECO:0000313" key="6">
    <source>
        <dbReference type="Proteomes" id="UP000193710"/>
    </source>
</evidence>
<feature type="region of interest" description="Disordered" evidence="1">
    <location>
        <begin position="217"/>
        <end position="239"/>
    </location>
</feature>
<keyword evidence="2" id="KW-0472">Membrane</keyword>
<keyword evidence="6" id="KW-1185">Reference proteome</keyword>
<dbReference type="eggNOG" id="ENOG5033T3V">
    <property type="taxonomic scope" value="Bacteria"/>
</dbReference>
<dbReference type="AlphaFoldDB" id="A0A024JTR8"/>
<evidence type="ECO:0000256" key="2">
    <source>
        <dbReference type="SAM" id="Phobius"/>
    </source>
</evidence>
<sequence length="274" mass="29617">MLARYLKTQLVVLLCGGLVGPIFLVVYFTLNLGNVLQWMFYVGLLITVADVLIALALTNYGAKSAAKSALLEQHGVLALAQITGLAETGTRINDQPLVKVDLHIAGPGFMPFDSQDRVIASVTRLGNLTARKLVVLLDPTTQEYQIDWERSALVNGLVPAQFTVAEDNRTYDLSGQAGPLMEILAILKDNNVPLNRMVDIRSNPALRQQIQAVVRRAAEQAPAPQGAPAGAGPVGTPPQTSIAERLQQLETLRASGALTDEEYNARRTQIISEI</sequence>
<feature type="domain" description="SHOCT" evidence="3">
    <location>
        <begin position="244"/>
        <end position="270"/>
    </location>
</feature>
<dbReference type="InterPro" id="IPR018649">
    <property type="entry name" value="SHOCT"/>
</dbReference>
<protein>
    <submittedName>
        <fullName evidence="4">Membrane protein</fullName>
    </submittedName>
</protein>
<dbReference type="Proteomes" id="UP000028880">
    <property type="component" value="Unassembled WGS sequence"/>
</dbReference>
<keyword evidence="2" id="KW-0812">Transmembrane</keyword>
<gene>
    <name evidence="5" type="ORF">AWC29_23990</name>
    <name evidence="4" type="ORF">BN973_01350</name>
</gene>
<dbReference type="RefSeq" id="WP_036466682.1">
    <property type="nucleotide sequence ID" value="NZ_HG964446.1"/>
</dbReference>
<reference evidence="4" key="2">
    <citation type="submission" date="2014-04" db="EMBL/GenBank/DDBJ databases">
        <authorList>
            <person name="Xu Y.W."/>
            <person name="Yang Q."/>
        </authorList>
    </citation>
    <scope>NUCLEOTIDE SEQUENCE</scope>
    <source>
        <strain evidence="4">DSM 44626</strain>
    </source>
</reference>
<dbReference type="EMBL" id="HG964446">
    <property type="protein sequence ID" value="CDO86999.1"/>
    <property type="molecule type" value="Genomic_DNA"/>
</dbReference>
<dbReference type="Proteomes" id="UP000193710">
    <property type="component" value="Unassembled WGS sequence"/>
</dbReference>
<feature type="transmembrane region" description="Helical" evidence="2">
    <location>
        <begin position="38"/>
        <end position="57"/>
    </location>
</feature>
<dbReference type="EMBL" id="LQPY01000033">
    <property type="protein sequence ID" value="ORX01185.1"/>
    <property type="molecule type" value="Genomic_DNA"/>
</dbReference>
<evidence type="ECO:0000313" key="5">
    <source>
        <dbReference type="EMBL" id="ORX01185.1"/>
    </source>
</evidence>
<feature type="transmembrane region" description="Helical" evidence="2">
    <location>
        <begin position="12"/>
        <end position="32"/>
    </location>
</feature>
<reference evidence="5 6" key="3">
    <citation type="submission" date="2016-01" db="EMBL/GenBank/DDBJ databases">
        <title>The new phylogeny of the genus Mycobacterium.</title>
        <authorList>
            <person name="Tarcisio F."/>
            <person name="Conor M."/>
            <person name="Antonella G."/>
            <person name="Elisabetta G."/>
            <person name="Giulia F.S."/>
            <person name="Sara T."/>
            <person name="Anna F."/>
            <person name="Clotilde B."/>
            <person name="Roberto B."/>
            <person name="Veronica D.S."/>
            <person name="Fabio R."/>
            <person name="Monica P."/>
            <person name="Olivier J."/>
            <person name="Enrico T."/>
            <person name="Nicola S."/>
        </authorList>
    </citation>
    <scope>NUCLEOTIDE SEQUENCE [LARGE SCALE GENOMIC DNA]</scope>
    <source>
        <strain evidence="5 6">DSM 44626</strain>
    </source>
</reference>
<dbReference type="Pfam" id="PF09851">
    <property type="entry name" value="SHOCT"/>
    <property type="match status" value="1"/>
</dbReference>
<dbReference type="STRING" id="47839.BN973_01350"/>
<organism evidence="4">
    <name type="scientific">Mycobacterium triplex</name>
    <dbReference type="NCBI Taxonomy" id="47839"/>
    <lineage>
        <taxon>Bacteria</taxon>
        <taxon>Bacillati</taxon>
        <taxon>Actinomycetota</taxon>
        <taxon>Actinomycetes</taxon>
        <taxon>Mycobacteriales</taxon>
        <taxon>Mycobacteriaceae</taxon>
        <taxon>Mycobacterium</taxon>
        <taxon>Mycobacterium simiae complex</taxon>
    </lineage>
</organism>
<feature type="compositionally biased region" description="Low complexity" evidence="1">
    <location>
        <begin position="217"/>
        <end position="231"/>
    </location>
</feature>
<evidence type="ECO:0000313" key="4">
    <source>
        <dbReference type="EMBL" id="CDO86999.1"/>
    </source>
</evidence>
<accession>A0A024JTR8</accession>
<name>A0A024JTR8_9MYCO</name>
<dbReference type="HOGENOM" id="CLU_1029807_0_0_11"/>